<feature type="compositionally biased region" description="Low complexity" evidence="1">
    <location>
        <begin position="144"/>
        <end position="153"/>
    </location>
</feature>
<accession>A0A835LG82</accession>
<sequence length="658" mass="75016">MNNPHQDLDIIELKAFIGMLYYTAIFKENHTHYTCGYSTDGTGRDIYRCIMSKNRFETLLNCLRFDDASTRVERRCTDKAAPTSQLFDKLILNCKEVYSIGSYTCIDEMMLTKHSRATKILALIPNEHAQSDVSGKSDSDDEIPNSIPSSNSSLHENETSPTPSVDSSLVRTVFHEDNSDEDAIDTTPVVLTSKSIKLTKNELAKFLAIHIIMGIVCMPSYLDYWSTKLRYNLVADLMPLKRYQQIRSSLHFVDNLMDDGDRYYKVRPVVEKVRQNYLAQDNGNRYSIDEMMIPYKGGKSGKRKQYMKDKPTKWGFKNFTRASVNGMIRDFVIYGGEDTFRFHKFTDKEASLGFGAQIVLALLRRNYSLIISTCSALRGQSDCPELVAQVVRLFVPTVLKHQLRPRRHPLLAVPVTRTVAHANSTLVRALTMINALLASAPECDLFAARWKDLCRECVVCDRFKLAVVKWNDNKPVTLLSSYVGVEPMEKIKRYSKEEKGKVDVDCPQIVKEYNKQMGGVDLADMLDALYRIPIKTRRWYMGIFVQLVDISINNAWLIYRQTRNISLKQFRRELYDDLISLGKSENRSHDAKSKALAMGATTNPTKPRPPDEVKFDEVGHFPQFGELGRCRLCQLKTTGNPGPRSRSQNPLDPGRLVV</sequence>
<evidence type="ECO:0000256" key="1">
    <source>
        <dbReference type="SAM" id="MobiDB-lite"/>
    </source>
</evidence>
<dbReference type="InterPro" id="IPR029526">
    <property type="entry name" value="PGBD"/>
</dbReference>
<dbReference type="PANTHER" id="PTHR47272">
    <property type="entry name" value="DDE_TNP_1_7 DOMAIN-CONTAINING PROTEIN"/>
    <property type="match status" value="1"/>
</dbReference>
<feature type="region of interest" description="Disordered" evidence="1">
    <location>
        <begin position="636"/>
        <end position="658"/>
    </location>
</feature>
<dbReference type="PANTHER" id="PTHR47272:SF1">
    <property type="entry name" value="PIGGYBAC TRANSPOSABLE ELEMENT-DERIVED PROTEIN 3-LIKE"/>
    <property type="match status" value="1"/>
</dbReference>
<gene>
    <name evidence="3" type="ORF">HW555_000470</name>
</gene>
<dbReference type="AlphaFoldDB" id="A0A835LG82"/>
<dbReference type="Pfam" id="PF13843">
    <property type="entry name" value="DDE_Tnp_1_7"/>
    <property type="match status" value="3"/>
</dbReference>
<keyword evidence="4" id="KW-1185">Reference proteome</keyword>
<comment type="caution">
    <text evidence="3">The sequence shown here is derived from an EMBL/GenBank/DDBJ whole genome shotgun (WGS) entry which is preliminary data.</text>
</comment>
<evidence type="ECO:0000313" key="4">
    <source>
        <dbReference type="Proteomes" id="UP000648187"/>
    </source>
</evidence>
<feature type="compositionally biased region" description="Polar residues" evidence="1">
    <location>
        <begin position="636"/>
        <end position="650"/>
    </location>
</feature>
<evidence type="ECO:0000259" key="2">
    <source>
        <dbReference type="Pfam" id="PF13843"/>
    </source>
</evidence>
<dbReference type="Proteomes" id="UP000648187">
    <property type="component" value="Unassembled WGS sequence"/>
</dbReference>
<reference evidence="3" key="1">
    <citation type="submission" date="2020-08" db="EMBL/GenBank/DDBJ databases">
        <title>Spodoptera exigua strain:BAW_Kor-Di-RS1 Genome sequencing and assembly.</title>
        <authorList>
            <person name="Kim J."/>
            <person name="Nam H.Y."/>
            <person name="Kwon M."/>
            <person name="Choi J.H."/>
            <person name="Cho S.R."/>
            <person name="Kim G.-H."/>
        </authorList>
    </citation>
    <scope>NUCLEOTIDE SEQUENCE</scope>
    <source>
        <strain evidence="3">BAW_Kor-Di-RS1</strain>
        <tissue evidence="3">Whole-body</tissue>
    </source>
</reference>
<name>A0A835LG82_SPOEX</name>
<feature type="domain" description="PiggyBac transposable element-derived protein" evidence="2">
    <location>
        <begin position="6"/>
        <end position="117"/>
    </location>
</feature>
<feature type="region of interest" description="Disordered" evidence="1">
    <location>
        <begin position="590"/>
        <end position="613"/>
    </location>
</feature>
<organism evidence="3 4">
    <name type="scientific">Spodoptera exigua</name>
    <name type="common">Beet armyworm</name>
    <name type="synonym">Noctua fulgens</name>
    <dbReference type="NCBI Taxonomy" id="7107"/>
    <lineage>
        <taxon>Eukaryota</taxon>
        <taxon>Metazoa</taxon>
        <taxon>Ecdysozoa</taxon>
        <taxon>Arthropoda</taxon>
        <taxon>Hexapoda</taxon>
        <taxon>Insecta</taxon>
        <taxon>Pterygota</taxon>
        <taxon>Neoptera</taxon>
        <taxon>Endopterygota</taxon>
        <taxon>Lepidoptera</taxon>
        <taxon>Glossata</taxon>
        <taxon>Ditrysia</taxon>
        <taxon>Noctuoidea</taxon>
        <taxon>Noctuidae</taxon>
        <taxon>Amphipyrinae</taxon>
        <taxon>Spodoptera</taxon>
    </lineage>
</organism>
<feature type="domain" description="PiggyBac transposable element-derived protein" evidence="2">
    <location>
        <begin position="193"/>
        <end position="364"/>
    </location>
</feature>
<feature type="domain" description="PiggyBac transposable element-derived protein" evidence="2">
    <location>
        <begin position="464"/>
        <end position="556"/>
    </location>
</feature>
<evidence type="ECO:0000313" key="3">
    <source>
        <dbReference type="EMBL" id="KAF9424331.1"/>
    </source>
</evidence>
<proteinExistence type="predicted"/>
<dbReference type="EMBL" id="JACKWZ010000003">
    <property type="protein sequence ID" value="KAF9424331.1"/>
    <property type="molecule type" value="Genomic_DNA"/>
</dbReference>
<protein>
    <recommendedName>
        <fullName evidence="2">PiggyBac transposable element-derived protein domain-containing protein</fullName>
    </recommendedName>
</protein>
<feature type="region of interest" description="Disordered" evidence="1">
    <location>
        <begin position="130"/>
        <end position="167"/>
    </location>
</feature>